<dbReference type="PANTHER" id="PTHR21456:SF1">
    <property type="entry name" value="C2 NT-TYPE DOMAIN-CONTAINING PROTEIN"/>
    <property type="match status" value="1"/>
</dbReference>
<feature type="region of interest" description="Disordered" evidence="2">
    <location>
        <begin position="462"/>
        <end position="496"/>
    </location>
</feature>
<feature type="region of interest" description="Disordered" evidence="2">
    <location>
        <begin position="546"/>
        <end position="593"/>
    </location>
</feature>
<dbReference type="InterPro" id="IPR039931">
    <property type="entry name" value="EEIG1/2-like"/>
</dbReference>
<feature type="compositionally biased region" description="Low complexity" evidence="2">
    <location>
        <begin position="334"/>
        <end position="352"/>
    </location>
</feature>
<accession>A0A6P4EHY7</accession>
<dbReference type="PROSITE" id="PS51840">
    <property type="entry name" value="C2_NT"/>
    <property type="match status" value="1"/>
</dbReference>
<feature type="compositionally biased region" description="Polar residues" evidence="2">
    <location>
        <begin position="376"/>
        <end position="392"/>
    </location>
</feature>
<keyword evidence="5" id="KW-1185">Reference proteome</keyword>
<evidence type="ECO:0000313" key="5">
    <source>
        <dbReference type="Proteomes" id="UP001652680"/>
    </source>
</evidence>
<organism evidence="6">
    <name type="scientific">Drosophila rhopaloa</name>
    <name type="common">Fruit fly</name>
    <dbReference type="NCBI Taxonomy" id="1041015"/>
    <lineage>
        <taxon>Eukaryota</taxon>
        <taxon>Metazoa</taxon>
        <taxon>Ecdysozoa</taxon>
        <taxon>Arthropoda</taxon>
        <taxon>Hexapoda</taxon>
        <taxon>Insecta</taxon>
        <taxon>Pterygota</taxon>
        <taxon>Neoptera</taxon>
        <taxon>Endopterygota</taxon>
        <taxon>Diptera</taxon>
        <taxon>Brachycera</taxon>
        <taxon>Muscomorpha</taxon>
        <taxon>Ephydroidea</taxon>
        <taxon>Drosophilidae</taxon>
        <taxon>Drosophila</taxon>
        <taxon>Sophophora</taxon>
    </lineage>
</organism>
<reference evidence="4" key="3">
    <citation type="submission" date="2025-05" db="UniProtKB">
        <authorList>
            <consortium name="EnsemblMetazoa"/>
        </authorList>
    </citation>
    <scope>IDENTIFICATION</scope>
</reference>
<dbReference type="RefSeq" id="XP_016974613.1">
    <property type="nucleotide sequence ID" value="XM_017119124.1"/>
</dbReference>
<reference evidence="6" key="2">
    <citation type="submission" date="2025-04" db="UniProtKB">
        <authorList>
            <consortium name="RefSeq"/>
        </authorList>
    </citation>
    <scope>IDENTIFICATION</scope>
</reference>
<feature type="compositionally biased region" description="Polar residues" evidence="2">
    <location>
        <begin position="468"/>
        <end position="481"/>
    </location>
</feature>
<evidence type="ECO:0000256" key="2">
    <source>
        <dbReference type="SAM" id="MobiDB-lite"/>
    </source>
</evidence>
<feature type="compositionally biased region" description="Basic and acidic residues" evidence="2">
    <location>
        <begin position="566"/>
        <end position="593"/>
    </location>
</feature>
<dbReference type="Proteomes" id="UP001652680">
    <property type="component" value="Unassembled WGS sequence"/>
</dbReference>
<sequence>MTLLGPSAPGMTFMMKKKKYKFNVEVQLQDLVEVALVNEVLFAKIRLLDGGSFQEYSSREEVRNHRVEWNRSFEFPCKMSANASTGVLDPCHLRISIRKEMKGGRSYYKLGFIDLNLAEFAGAGLTSRRFLLEGYDSRHRLDNSMLRVSIKMHMLSGDILFKAPTPNLKSKQSKPSMDDLTNAATGVGLQTPTANALPSIGSGSGGSSIPLGGSGATLGGVPSTQSLPGTRPVSTTKEEAILADIDNQALIAAIVTDSGLSESSESAVTLTTDNLQQHAAAASNATNPVTQTLPGLGIIGSNNYGTTGVVIGFSGGGNANLMEMGHSRNSSNTSQMSKGSGYSSFSHSQHSRQSSEGDSGHARSFSGVPRRLFDGNGSSQNSGAATSTTNRQQQAVAGGSNCYVVGSSSSPCGTLASIHSNHSASSSNGTNSSSSGALITFQCNPGGSGGQDTVDVATLPMQQQQQQTTVGSPNGHGNSPRSGDALSSMAASPTDACSIRSNPSAASLLLSTSAAAAEASAMASATTMSVTGATLSPLATTQIIRRPSITMMNPSSGSLVISETGSLDRTKSSGEKRKKGALDDGPRVSDRVEETRVNPDFLIDEILKDTKLDQLEESAETSGLQLYIARDGTASLGGHEVKSSVRAGALKQVVMQDRR</sequence>
<protein>
    <submittedName>
        <fullName evidence="6">Uncharacterized protein LOC108041250 isoform X4</fullName>
    </submittedName>
</protein>
<evidence type="ECO:0000313" key="4">
    <source>
        <dbReference type="EnsemblMetazoa" id="XP_044315480.1"/>
    </source>
</evidence>
<evidence type="ECO:0000256" key="1">
    <source>
        <dbReference type="ARBA" id="ARBA00034780"/>
    </source>
</evidence>
<feature type="domain" description="C2 NT-type" evidence="3">
    <location>
        <begin position="12"/>
        <end position="154"/>
    </location>
</feature>
<dbReference type="EnsemblMetazoa" id="XM_044459545.1">
    <property type="protein sequence ID" value="XP_044315480.1"/>
    <property type="gene ID" value="LOC108041250"/>
</dbReference>
<dbReference type="RefSeq" id="XP_044315480.1">
    <property type="nucleotide sequence ID" value="XM_044459545.1"/>
</dbReference>
<dbReference type="Pfam" id="PF10358">
    <property type="entry name" value="NT-C2"/>
    <property type="match status" value="1"/>
</dbReference>
<dbReference type="InterPro" id="IPR019448">
    <property type="entry name" value="NT-C2"/>
</dbReference>
<dbReference type="AlphaFoldDB" id="A0A6P4EHY7"/>
<dbReference type="OrthoDB" id="3365224at2759"/>
<gene>
    <name evidence="6" type="primary">LOC108041250</name>
    <name evidence="4" type="synonym">108041250</name>
</gene>
<name>A0A6P4EHY7_DRORH</name>
<feature type="region of interest" description="Disordered" evidence="2">
    <location>
        <begin position="322"/>
        <end position="392"/>
    </location>
</feature>
<evidence type="ECO:0000313" key="6">
    <source>
        <dbReference type="RefSeq" id="XP_016974613.1"/>
    </source>
</evidence>
<reference evidence="5" key="1">
    <citation type="journal article" date="2021" name="Elife">
        <title>Highly contiguous assemblies of 101 drosophilid genomes.</title>
        <authorList>
            <person name="Kim B.Y."/>
            <person name="Wang J.R."/>
            <person name="Miller D.E."/>
            <person name="Barmina O."/>
            <person name="Delaney E."/>
            <person name="Thompson A."/>
            <person name="Comeault A.A."/>
            <person name="Peede D."/>
            <person name="D'Agostino E.R."/>
            <person name="Pelaez J."/>
            <person name="Aguilar J.M."/>
            <person name="Haji D."/>
            <person name="Matsunaga T."/>
            <person name="Armstrong E.E."/>
            <person name="Zych M."/>
            <person name="Ogawa Y."/>
            <person name="Stamenkovic-Radak M."/>
            <person name="Jelic M."/>
            <person name="Veselinovic M.S."/>
            <person name="Tanaskovic M."/>
            <person name="Eric P."/>
            <person name="Gao J.J."/>
            <person name="Katoh T.K."/>
            <person name="Toda M.J."/>
            <person name="Watabe H."/>
            <person name="Watada M."/>
            <person name="Davis J.S."/>
            <person name="Moyle L.C."/>
            <person name="Manoli G."/>
            <person name="Bertolini E."/>
            <person name="Kostal V."/>
            <person name="Hawley R.S."/>
            <person name="Takahashi A."/>
            <person name="Jones C.D."/>
            <person name="Price D.K."/>
            <person name="Whiteman N."/>
            <person name="Kopp A."/>
            <person name="Matute D.R."/>
            <person name="Petrov D.A."/>
        </authorList>
    </citation>
    <scope>NUCLEOTIDE SEQUENCE [LARGE SCALE GENOMIC DNA]</scope>
</reference>
<dbReference type="GeneID" id="108041250"/>
<dbReference type="PANTHER" id="PTHR21456">
    <property type="entry name" value="FAMILY WITH SEQUENCE SIMILARITY 102"/>
    <property type="match status" value="1"/>
</dbReference>
<comment type="similarity">
    <text evidence="1">Belongs to the EEIG family.</text>
</comment>
<evidence type="ECO:0000259" key="3">
    <source>
        <dbReference type="PROSITE" id="PS51840"/>
    </source>
</evidence>
<proteinExistence type="inferred from homology"/>
<feature type="compositionally biased region" description="Polar residues" evidence="2">
    <location>
        <begin position="550"/>
        <end position="565"/>
    </location>
</feature>